<feature type="region of interest" description="Disordered" evidence="4">
    <location>
        <begin position="1"/>
        <end position="44"/>
    </location>
</feature>
<dbReference type="SUPFAM" id="SSF51316">
    <property type="entry name" value="Mss4-like"/>
    <property type="match status" value="1"/>
</dbReference>
<name>A0A0D0U239_9TREE</name>
<organism evidence="5 6">
    <name type="scientific">Cryptococcus deuterogattii Ram5</name>
    <dbReference type="NCBI Taxonomy" id="1296110"/>
    <lineage>
        <taxon>Eukaryota</taxon>
        <taxon>Fungi</taxon>
        <taxon>Dikarya</taxon>
        <taxon>Basidiomycota</taxon>
        <taxon>Agaricomycotina</taxon>
        <taxon>Tremellomycetes</taxon>
        <taxon>Tremellales</taxon>
        <taxon>Cryptococcaceae</taxon>
        <taxon>Cryptococcus</taxon>
        <taxon>Cryptococcus gattii species complex</taxon>
    </lineage>
</organism>
<dbReference type="Proteomes" id="UP000053392">
    <property type="component" value="Unassembled WGS sequence"/>
</dbReference>
<dbReference type="Gene3D" id="2.170.150.10">
    <property type="entry name" value="Metal Binding Protein, Guanine Nucleotide Exchange Factor, Chain A"/>
    <property type="match status" value="1"/>
</dbReference>
<dbReference type="GO" id="GO:0005829">
    <property type="term" value="C:cytosol"/>
    <property type="evidence" value="ECO:0007669"/>
    <property type="project" value="TreeGrafter"/>
</dbReference>
<dbReference type="EMBL" id="KN847898">
    <property type="protein sequence ID" value="KIR42263.1"/>
    <property type="molecule type" value="Genomic_DNA"/>
</dbReference>
<dbReference type="Pfam" id="PF04421">
    <property type="entry name" value="Mss4"/>
    <property type="match status" value="1"/>
</dbReference>
<accession>A0A0D0U239</accession>
<dbReference type="InterPro" id="IPR007515">
    <property type="entry name" value="Mss4"/>
</dbReference>
<dbReference type="GO" id="GO:0016020">
    <property type="term" value="C:membrane"/>
    <property type="evidence" value="ECO:0007669"/>
    <property type="project" value="TreeGrafter"/>
</dbReference>
<feature type="region of interest" description="Disordered" evidence="4">
    <location>
        <begin position="108"/>
        <end position="128"/>
    </location>
</feature>
<dbReference type="InterPro" id="IPR011057">
    <property type="entry name" value="Mss4-like_sf"/>
</dbReference>
<evidence type="ECO:0000256" key="1">
    <source>
        <dbReference type="ARBA" id="ARBA00022448"/>
    </source>
</evidence>
<dbReference type="OrthoDB" id="30840at2759"/>
<proteinExistence type="predicted"/>
<reference evidence="5 6" key="1">
    <citation type="submission" date="2015-01" db="EMBL/GenBank/DDBJ databases">
        <title>The Genome Sequence of Cryptococcus gattii Ram5.</title>
        <authorList>
            <consortium name="The Broad Institute Genomics Platform"/>
            <person name="Cuomo C."/>
            <person name="Litvintseva A."/>
            <person name="Chen Y."/>
            <person name="Heitman J."/>
            <person name="Sun S."/>
            <person name="Springer D."/>
            <person name="Dromer F."/>
            <person name="Young S."/>
            <person name="Zeng Q."/>
            <person name="Gargeya S."/>
            <person name="Abouelleil A."/>
            <person name="Alvarado L."/>
            <person name="Chapman S.B."/>
            <person name="Gainer-Dewar J."/>
            <person name="Goldberg J."/>
            <person name="Griggs A."/>
            <person name="Gujja S."/>
            <person name="Hansen M."/>
            <person name="Howarth C."/>
            <person name="Imamovic A."/>
            <person name="Larimer J."/>
            <person name="Murphy C."/>
            <person name="Naylor J."/>
            <person name="Pearson M."/>
            <person name="Priest M."/>
            <person name="Roberts A."/>
            <person name="Saif S."/>
            <person name="Shea T."/>
            <person name="Sykes S."/>
            <person name="Wortman J."/>
            <person name="Nusbaum C."/>
            <person name="Birren B."/>
        </authorList>
    </citation>
    <scope>NUCLEOTIDE SEQUENCE [LARGE SCALE GENOMIC DNA]</scope>
    <source>
        <strain evidence="5 6">Ram5</strain>
    </source>
</reference>
<keyword evidence="6" id="KW-1185">Reference proteome</keyword>
<keyword evidence="1" id="KW-0813">Transport</keyword>
<sequence length="170" mass="18030">MSQPSQQALLAALAAQSSRPRPTTIPYSALRPSEVKSEDTSANARKLHCPRKGCGSVLLQPGVGVWADLQAPVLPDDPSSPFPSPTAPHAAWHVASGPFAFDNIGFSRPDASTTLPPHTPSGAGSEQEANKGKVKWLICADCDLGPLGWTYEGERDAWLAVERVSYGESK</sequence>
<dbReference type="GO" id="GO:0015031">
    <property type="term" value="P:protein transport"/>
    <property type="evidence" value="ECO:0007669"/>
    <property type="project" value="UniProtKB-KW"/>
</dbReference>
<dbReference type="GO" id="GO:0005085">
    <property type="term" value="F:guanyl-nucleotide exchange factor activity"/>
    <property type="evidence" value="ECO:0007669"/>
    <property type="project" value="UniProtKB-KW"/>
</dbReference>
<dbReference type="PANTHER" id="PTHR13276:SF0">
    <property type="entry name" value="GUANINE NUCLEOTIDE EXCHANGE FACTOR MSS4"/>
    <property type="match status" value="1"/>
</dbReference>
<dbReference type="PANTHER" id="PTHR13276">
    <property type="entry name" value="GUANINE NUCLEOTIDE EXCHANGE FACTOR MSS4"/>
    <property type="match status" value="1"/>
</dbReference>
<evidence type="ECO:0000256" key="2">
    <source>
        <dbReference type="ARBA" id="ARBA00022658"/>
    </source>
</evidence>
<dbReference type="GO" id="GO:0006892">
    <property type="term" value="P:post-Golgi vesicle-mediated transport"/>
    <property type="evidence" value="ECO:0007669"/>
    <property type="project" value="TreeGrafter"/>
</dbReference>
<dbReference type="HOGENOM" id="CLU_132754_0_0_1"/>
<keyword evidence="3" id="KW-0653">Protein transport</keyword>
<keyword evidence="2" id="KW-0344">Guanine-nucleotide releasing factor</keyword>
<protein>
    <submittedName>
        <fullName evidence="5">Unplaced genomic scaffold supercont1.3, whole genome shotgun sequence</fullName>
    </submittedName>
</protein>
<dbReference type="PROSITE" id="PS51796">
    <property type="entry name" value="MSS4"/>
    <property type="match status" value="1"/>
</dbReference>
<evidence type="ECO:0000256" key="4">
    <source>
        <dbReference type="SAM" id="MobiDB-lite"/>
    </source>
</evidence>
<feature type="compositionally biased region" description="Low complexity" evidence="4">
    <location>
        <begin position="1"/>
        <end position="22"/>
    </location>
</feature>
<evidence type="ECO:0000313" key="6">
    <source>
        <dbReference type="Proteomes" id="UP000053392"/>
    </source>
</evidence>
<dbReference type="InterPro" id="IPR011323">
    <property type="entry name" value="Mss4/transl-control_tumour"/>
</dbReference>
<dbReference type="AlphaFoldDB" id="A0A0D0U239"/>
<dbReference type="GO" id="GO:0007264">
    <property type="term" value="P:small GTPase-mediated signal transduction"/>
    <property type="evidence" value="ECO:0007669"/>
    <property type="project" value="InterPro"/>
</dbReference>
<dbReference type="GO" id="GO:0008270">
    <property type="term" value="F:zinc ion binding"/>
    <property type="evidence" value="ECO:0007669"/>
    <property type="project" value="TreeGrafter"/>
</dbReference>
<evidence type="ECO:0000313" key="5">
    <source>
        <dbReference type="EMBL" id="KIR42263.1"/>
    </source>
</evidence>
<evidence type="ECO:0000256" key="3">
    <source>
        <dbReference type="ARBA" id="ARBA00022927"/>
    </source>
</evidence>
<gene>
    <name evidence="5" type="ORF">I313_01485</name>
</gene>